<evidence type="ECO:0000313" key="3">
    <source>
        <dbReference type="EMBL" id="PTE06483.1"/>
    </source>
</evidence>
<comment type="caution">
    <text evidence="3">The sequence shown here is derived from an EMBL/GenBank/DDBJ whole genome shotgun (WGS) entry which is preliminary data.</text>
</comment>
<feature type="compositionally biased region" description="Basic and acidic residues" evidence="1">
    <location>
        <begin position="302"/>
        <end position="313"/>
    </location>
</feature>
<proteinExistence type="predicted"/>
<accession>A0A2T4ILK4</accession>
<name>A0A2T4ILK4_9HYPH</name>
<evidence type="ECO:0000259" key="2">
    <source>
        <dbReference type="Pfam" id="PF18863"/>
    </source>
</evidence>
<gene>
    <name evidence="3" type="ORF">C9427_31330</name>
</gene>
<dbReference type="Proteomes" id="UP000240259">
    <property type="component" value="Unassembled WGS sequence"/>
</dbReference>
<dbReference type="EMBL" id="PZJX01000066">
    <property type="protein sequence ID" value="PTE06483.1"/>
    <property type="molecule type" value="Genomic_DNA"/>
</dbReference>
<feature type="region of interest" description="Disordered" evidence="1">
    <location>
        <begin position="293"/>
        <end position="313"/>
    </location>
</feature>
<evidence type="ECO:0000256" key="1">
    <source>
        <dbReference type="SAM" id="MobiDB-lite"/>
    </source>
</evidence>
<protein>
    <recommendedName>
        <fullName evidence="2">HEPN AbiJ-N-terminal domain-containing protein</fullName>
    </recommendedName>
</protein>
<dbReference type="Pfam" id="PF18863">
    <property type="entry name" value="AbiJ_NTD4"/>
    <property type="match status" value="1"/>
</dbReference>
<evidence type="ECO:0000313" key="4">
    <source>
        <dbReference type="Proteomes" id="UP000240259"/>
    </source>
</evidence>
<sequence>MTTRMLFSQRYVRAIEGNALTVDIPEPARRKLWAQLSAFNTPMRIQRDPYDNWVSSTSVLEETESDLLTEHGWQRLPVTPYPADTQYHEALRLLVLRGDGPYVFDTIEVASSYMDPTEKDTLRRKINQIFELHDCPWRISDGEFFKLDADFVGAKLAAGAHDSLAANQFAGAANEFAKARQYLGMGDVREAIFFAGHSFESVMNVLTKLENANGDRLIKELGAQGYFDDLPQTMRAGFMDQVLRTLPFLRNKLGGHGQGKDVVAIPGAYGDLAIQIAAAFHNFLITKHLERAPPSEPVPAKQTERSADDDIPF</sequence>
<dbReference type="AlphaFoldDB" id="A0A2T4ILK4"/>
<reference evidence="3 4" key="1">
    <citation type="submission" date="2018-03" db="EMBL/GenBank/DDBJ databases">
        <title>Genome sequence of the symbiotic type strain Mesorhizobium helmanticense CSLC115NT isolated from Lotus corniculatus nodules.</title>
        <authorList>
            <person name="Sannazzaro A.I."/>
            <person name="Torres Tejerizo G.A."/>
            <person name="Dip D."/>
            <person name="Caballero M."/>
            <person name="Pistorio M."/>
            <person name="Estrella M.J."/>
        </authorList>
    </citation>
    <scope>NUCLEOTIDE SEQUENCE [LARGE SCALE GENOMIC DNA]</scope>
    <source>
        <strain evidence="3 4">CSLC115N</strain>
    </source>
</reference>
<organism evidence="3 4">
    <name type="scientific">Mesorhizobium helmanticense</name>
    <dbReference type="NCBI Taxonomy" id="1776423"/>
    <lineage>
        <taxon>Bacteria</taxon>
        <taxon>Pseudomonadati</taxon>
        <taxon>Pseudomonadota</taxon>
        <taxon>Alphaproteobacteria</taxon>
        <taxon>Hyphomicrobiales</taxon>
        <taxon>Phyllobacteriaceae</taxon>
        <taxon>Mesorhizobium</taxon>
    </lineage>
</organism>
<keyword evidence="4" id="KW-1185">Reference proteome</keyword>
<feature type="domain" description="HEPN AbiJ-N-terminal" evidence="2">
    <location>
        <begin position="5"/>
        <end position="148"/>
    </location>
</feature>
<dbReference type="InterPro" id="IPR049503">
    <property type="entry name" value="AbiJ_NTD4"/>
</dbReference>